<dbReference type="AlphaFoldDB" id="A0A919W463"/>
<organism evidence="1 2">
    <name type="scientific">Paractinoplanes toevensis</name>
    <dbReference type="NCBI Taxonomy" id="571911"/>
    <lineage>
        <taxon>Bacteria</taxon>
        <taxon>Bacillati</taxon>
        <taxon>Actinomycetota</taxon>
        <taxon>Actinomycetes</taxon>
        <taxon>Micromonosporales</taxon>
        <taxon>Micromonosporaceae</taxon>
        <taxon>Paractinoplanes</taxon>
    </lineage>
</organism>
<reference evidence="1 2" key="1">
    <citation type="submission" date="2021-03" db="EMBL/GenBank/DDBJ databases">
        <title>Whole genome shotgun sequence of Actinoplanes toevensis NBRC 105298.</title>
        <authorList>
            <person name="Komaki H."/>
            <person name="Tamura T."/>
        </authorList>
    </citation>
    <scope>NUCLEOTIDE SEQUENCE [LARGE SCALE GENOMIC DNA]</scope>
    <source>
        <strain evidence="1 2">NBRC 105298</strain>
    </source>
</reference>
<comment type="caution">
    <text evidence="1">The sequence shown here is derived from an EMBL/GenBank/DDBJ whole genome shotgun (WGS) entry which is preliminary data.</text>
</comment>
<name>A0A919W463_9ACTN</name>
<sequence>MLTKWWSPIATVHNPAGYRLRVQQLSGRVTRSSRRGCPATSASLQVRPYTGRLPVVVAAHGRTDLAGALPVTMPSGTSEKYAGAWFTINISGVGYRADR</sequence>
<accession>A0A919W463</accession>
<proteinExistence type="predicted"/>
<dbReference type="EMBL" id="BOQN01000041">
    <property type="protein sequence ID" value="GIM91235.1"/>
    <property type="molecule type" value="Genomic_DNA"/>
</dbReference>
<evidence type="ECO:0000313" key="2">
    <source>
        <dbReference type="Proteomes" id="UP000677082"/>
    </source>
</evidence>
<gene>
    <name evidence="1" type="ORF">Ato02nite_030280</name>
</gene>
<evidence type="ECO:0000313" key="1">
    <source>
        <dbReference type="EMBL" id="GIM91235.1"/>
    </source>
</evidence>
<dbReference type="Proteomes" id="UP000677082">
    <property type="component" value="Unassembled WGS sequence"/>
</dbReference>
<protein>
    <submittedName>
        <fullName evidence="1">Uncharacterized protein</fullName>
    </submittedName>
</protein>
<keyword evidence="2" id="KW-1185">Reference proteome</keyword>
<dbReference type="RefSeq" id="WP_213007146.1">
    <property type="nucleotide sequence ID" value="NZ_BOQN01000041.1"/>
</dbReference>